<dbReference type="OrthoDB" id="2881498at2"/>
<dbReference type="EMBL" id="PVXQ01000010">
    <property type="protein sequence ID" value="PRR83002.1"/>
    <property type="molecule type" value="Genomic_DNA"/>
</dbReference>
<gene>
    <name evidence="1" type="ORF">CLVI_12510</name>
</gene>
<evidence type="ECO:0000313" key="1">
    <source>
        <dbReference type="EMBL" id="PRR83002.1"/>
    </source>
</evidence>
<evidence type="ECO:0000313" key="2">
    <source>
        <dbReference type="Proteomes" id="UP000239471"/>
    </source>
</evidence>
<dbReference type="AlphaFoldDB" id="A0A2T0BGR0"/>
<name>A0A2T0BGR0_9CLOT</name>
<proteinExistence type="predicted"/>
<comment type="caution">
    <text evidence="1">The sequence shown here is derived from an EMBL/GenBank/DDBJ whole genome shotgun (WGS) entry which is preliminary data.</text>
</comment>
<protein>
    <submittedName>
        <fullName evidence="1">Uncharacterized protein</fullName>
    </submittedName>
</protein>
<dbReference type="Proteomes" id="UP000239471">
    <property type="component" value="Unassembled WGS sequence"/>
</dbReference>
<organism evidence="1 2">
    <name type="scientific">Clostridium vincentii</name>
    <dbReference type="NCBI Taxonomy" id="52704"/>
    <lineage>
        <taxon>Bacteria</taxon>
        <taxon>Bacillati</taxon>
        <taxon>Bacillota</taxon>
        <taxon>Clostridia</taxon>
        <taxon>Eubacteriales</taxon>
        <taxon>Clostridiaceae</taxon>
        <taxon>Clostridium</taxon>
    </lineage>
</organism>
<accession>A0A2T0BGR0</accession>
<dbReference type="RefSeq" id="WP_106059247.1">
    <property type="nucleotide sequence ID" value="NZ_PVXQ01000010.1"/>
</dbReference>
<reference evidence="1 2" key="1">
    <citation type="submission" date="2018-03" db="EMBL/GenBank/DDBJ databases">
        <title>Genome sequence of Clostridium vincentii DSM 10228.</title>
        <authorList>
            <person name="Poehlein A."/>
            <person name="Daniel R."/>
        </authorList>
    </citation>
    <scope>NUCLEOTIDE SEQUENCE [LARGE SCALE GENOMIC DNA]</scope>
    <source>
        <strain evidence="1 2">DSM 10228</strain>
    </source>
</reference>
<keyword evidence="2" id="KW-1185">Reference proteome</keyword>
<sequence length="77" mass="8851">MILVNCPLKQEEIIKMVENIEIGNKKQFKFCKKQGITLCFKSDFSDGKLACSTIKQTIKSTDWGKVVYFNVVEVQNM</sequence>